<dbReference type="AlphaFoldDB" id="A0A8D0GG00"/>
<sequence length="185" mass="21043">MMYSVSNLPPDMPGGLYSVCSIIIQATRILQYCYKMKLSLTHNYSICCWKMTRGMDGREMLPVLISEMVILNVGRLAAYSDDKVHAVFYDGITVTMNWDFSFHNGKTQNHYPILPSACTKNRDAATGWCKLTSPDGAQQLIEIDCPGVYERYIRTVVAWGRSLNNEREVLTHIPSPVTEENWYTS</sequence>
<dbReference type="Ensembl" id="ENSSPUT00000006656.1">
    <property type="protein sequence ID" value="ENSSPUP00000006252.1"/>
    <property type="gene ID" value="ENSSPUG00000004826.1"/>
</dbReference>
<keyword evidence="4" id="KW-1185">Reference proteome</keyword>
<evidence type="ECO:0000259" key="2">
    <source>
        <dbReference type="Pfam" id="PF22834"/>
    </source>
</evidence>
<evidence type="ECO:0000313" key="4">
    <source>
        <dbReference type="Proteomes" id="UP000694392"/>
    </source>
</evidence>
<dbReference type="PANTHER" id="PTHR34531">
    <property type="entry name" value="ZGC:153352"/>
    <property type="match status" value="1"/>
</dbReference>
<name>A0A8D0GG00_SPHPU</name>
<dbReference type="Pfam" id="PF22834">
    <property type="entry name" value="Polo_box_4"/>
    <property type="match status" value="1"/>
</dbReference>
<dbReference type="Pfam" id="PF15016">
    <property type="entry name" value="C5orf34_C"/>
    <property type="match status" value="1"/>
</dbReference>
<evidence type="ECO:0000313" key="3">
    <source>
        <dbReference type="Ensembl" id="ENSSPUP00000006252.1"/>
    </source>
</evidence>
<dbReference type="PANTHER" id="PTHR34531:SF1">
    <property type="entry name" value="CHROMOSOME 5 OPEN READING FRAME 34"/>
    <property type="match status" value="1"/>
</dbReference>
<proteinExistence type="predicted"/>
<organism evidence="3 4">
    <name type="scientific">Sphenodon punctatus</name>
    <name type="common">Tuatara</name>
    <name type="synonym">Hatteria punctata</name>
    <dbReference type="NCBI Taxonomy" id="8508"/>
    <lineage>
        <taxon>Eukaryota</taxon>
        <taxon>Metazoa</taxon>
        <taxon>Chordata</taxon>
        <taxon>Craniata</taxon>
        <taxon>Vertebrata</taxon>
        <taxon>Euteleostomi</taxon>
        <taxon>Lepidosauria</taxon>
        <taxon>Sphenodontia</taxon>
        <taxon>Sphenodontidae</taxon>
        <taxon>Sphenodon</taxon>
    </lineage>
</organism>
<evidence type="ECO:0000259" key="1">
    <source>
        <dbReference type="Pfam" id="PF15016"/>
    </source>
</evidence>
<dbReference type="InterPro" id="IPR053900">
    <property type="entry name" value="C5orf34-like_dom"/>
</dbReference>
<protein>
    <submittedName>
        <fullName evidence="3">Uncharacterized protein</fullName>
    </submittedName>
</protein>
<dbReference type="InterPro" id="IPR027865">
    <property type="entry name" value="C5orf34-like_C"/>
</dbReference>
<dbReference type="OMA" id="HAIFNDG"/>
<reference evidence="3" key="1">
    <citation type="submission" date="2025-08" db="UniProtKB">
        <authorList>
            <consortium name="Ensembl"/>
        </authorList>
    </citation>
    <scope>IDENTIFICATION</scope>
</reference>
<accession>A0A8D0GG00</accession>
<feature type="domain" description="C5orf34-like C-terminal" evidence="1">
    <location>
        <begin position="60"/>
        <end position="161"/>
    </location>
</feature>
<reference evidence="3" key="2">
    <citation type="submission" date="2025-09" db="UniProtKB">
        <authorList>
            <consortium name="Ensembl"/>
        </authorList>
    </citation>
    <scope>IDENTIFICATION</scope>
</reference>
<dbReference type="GeneTree" id="ENSGT00950000184497"/>
<dbReference type="InterPro" id="IPR053901">
    <property type="entry name" value="C5orf34-like"/>
</dbReference>
<feature type="domain" description="C5orf34-like" evidence="2">
    <location>
        <begin position="1"/>
        <end position="30"/>
    </location>
</feature>
<dbReference type="Proteomes" id="UP000694392">
    <property type="component" value="Unplaced"/>
</dbReference>